<feature type="non-terminal residue" evidence="1">
    <location>
        <position position="236"/>
    </location>
</feature>
<evidence type="ECO:0000313" key="2">
    <source>
        <dbReference type="Proteomes" id="UP000801492"/>
    </source>
</evidence>
<name>A0A8K0CPT5_IGNLU</name>
<sequence length="236" mass="26968">MLKTTSLKKFQAQILNSFGYPYLVKQKFNFSKDCVQKMKTLDCAKKRVDKQQFYELLNYYCNAPVPENGKQLCQILVGTQPVNWKNDDFDYYPIIAKIHHAVADGVSLLKMMVAITADKLEVSKKPLNSVKQDKGSSFVNKQLKRFIDGLERIKMVFVIICLHPSLLVTYFTYKAKDDNIFYNTSLTQKTLLGINSEKGTAYVEKIKKIKEKLPGTAFPTILIAAFSASLSDYFKK</sequence>
<dbReference type="Proteomes" id="UP000801492">
    <property type="component" value="Unassembled WGS sequence"/>
</dbReference>
<comment type="caution">
    <text evidence="1">The sequence shown here is derived from an EMBL/GenBank/DDBJ whole genome shotgun (WGS) entry which is preliminary data.</text>
</comment>
<accession>A0A8K0CPT5</accession>
<protein>
    <submittedName>
        <fullName evidence="1">Uncharacterized protein</fullName>
    </submittedName>
</protein>
<dbReference type="EMBL" id="VTPC01066177">
    <property type="protein sequence ID" value="KAF2889491.1"/>
    <property type="molecule type" value="Genomic_DNA"/>
</dbReference>
<organism evidence="1 2">
    <name type="scientific">Ignelater luminosus</name>
    <name type="common">Cucubano</name>
    <name type="synonym">Pyrophorus luminosus</name>
    <dbReference type="NCBI Taxonomy" id="2038154"/>
    <lineage>
        <taxon>Eukaryota</taxon>
        <taxon>Metazoa</taxon>
        <taxon>Ecdysozoa</taxon>
        <taxon>Arthropoda</taxon>
        <taxon>Hexapoda</taxon>
        <taxon>Insecta</taxon>
        <taxon>Pterygota</taxon>
        <taxon>Neoptera</taxon>
        <taxon>Endopterygota</taxon>
        <taxon>Coleoptera</taxon>
        <taxon>Polyphaga</taxon>
        <taxon>Elateriformia</taxon>
        <taxon>Elateroidea</taxon>
        <taxon>Elateridae</taxon>
        <taxon>Agrypninae</taxon>
        <taxon>Pyrophorini</taxon>
        <taxon>Ignelater</taxon>
    </lineage>
</organism>
<dbReference type="AlphaFoldDB" id="A0A8K0CPT5"/>
<evidence type="ECO:0000313" key="1">
    <source>
        <dbReference type="EMBL" id="KAF2889491.1"/>
    </source>
</evidence>
<reference evidence="1" key="1">
    <citation type="submission" date="2019-08" db="EMBL/GenBank/DDBJ databases">
        <title>The genome of the North American firefly Photinus pyralis.</title>
        <authorList>
            <consortium name="Photinus pyralis genome working group"/>
            <person name="Fallon T.R."/>
            <person name="Sander Lower S.E."/>
            <person name="Weng J.-K."/>
        </authorList>
    </citation>
    <scope>NUCLEOTIDE SEQUENCE</scope>
    <source>
        <strain evidence="1">TRF0915ILg1</strain>
        <tissue evidence="1">Whole body</tissue>
    </source>
</reference>
<keyword evidence="2" id="KW-1185">Reference proteome</keyword>
<gene>
    <name evidence="1" type="ORF">ILUMI_16682</name>
</gene>
<dbReference type="OrthoDB" id="619536at2759"/>
<proteinExistence type="predicted"/>